<proteinExistence type="inferred from homology"/>
<geneLocation type="plasmid" evidence="9">
    <name>pJE1</name>
</geneLocation>
<dbReference type="EMBL" id="KM017071">
    <property type="protein sequence ID" value="AJW29573.1"/>
    <property type="molecule type" value="Genomic_DNA"/>
</dbReference>
<dbReference type="SUPFAM" id="SSF54373">
    <property type="entry name" value="FAD-linked reductases, C-terminal domain"/>
    <property type="match status" value="1"/>
</dbReference>
<feature type="binding site" evidence="5">
    <location>
        <position position="222"/>
    </location>
    <ligand>
        <name>FAD</name>
        <dbReference type="ChEBI" id="CHEBI:57692"/>
    </ligand>
</feature>
<dbReference type="InterPro" id="IPR036188">
    <property type="entry name" value="FAD/NAD-bd_sf"/>
</dbReference>
<keyword evidence="9" id="KW-0614">Plasmid</keyword>
<feature type="binding site" evidence="5">
    <location>
        <begin position="95"/>
        <end position="98"/>
    </location>
    <ligand>
        <name>FAD</name>
        <dbReference type="ChEBI" id="CHEBI:57692"/>
    </ligand>
</feature>
<evidence type="ECO:0000256" key="1">
    <source>
        <dbReference type="ARBA" id="ARBA00001974"/>
    </source>
</evidence>
<accession>A0A0D5A064</accession>
<dbReference type="InterPro" id="IPR007867">
    <property type="entry name" value="GMC_OxRtase_C"/>
</dbReference>
<evidence type="ECO:0000256" key="5">
    <source>
        <dbReference type="PIRSR" id="PIRSR000137-2"/>
    </source>
</evidence>
<sequence length="543" mass="59189">MSTAFGNFDYVIVGAGSAGCVLANRLTEDPSVTVLLIEAGGKDDWIWIRIPVGLYYILGNSRTDWCYSTEPEPGLNGRTLAVARGRTLGGSSSINGMVYIRGQARDFDVWRQAGNVGWSWEDVLPYFKKSEDHINGADEAHGAGGPLRVEGPRMRWKVLDALRDAAQQRGVPHSDDFNRGNNEGCGYVDLTQRRATRWSASRGFLRPAARRPNLTVLTEAMVERVEIEQGRATGVTFRQGGGPARFARADAEVIMAGGAYGSPQLLQVSGIGPADLLRSHGITVKVDLPGVGENLQDHLNARFVQRLARGDTMNTRFNSLYLKALMGVEYALLRRGPMTSGSPPLAGFLKSDPSQEVPDLQFLAGTVSYERLGERPHDFPAIAGGICNMRPRSRGHVRIKSKASSDHPAIVHNYLMDPYDQALAVKSVRIMRDIFRAPAMQPYRPQEYMPGAAVQSDEQLLDYVRRTGSTAFHPVGTCKMGDDAMAVVDARLRVRGVGGFRVVDASIMPNLVSGNSNAATIMIAEKAADMIRQDAKSQMGRAA</sequence>
<reference evidence="9" key="1">
    <citation type="submission" date="2014-06" db="EMBL/GenBank/DDBJ databases">
        <title>Molecular and ecological studies on carbamate pesticide degrading bacteria isolated from agricultural soils.</title>
        <authorList>
            <person name="Kim D.-U."/>
            <person name="Ka J.-O."/>
        </authorList>
    </citation>
    <scope>NUCLEOTIDE SEQUENCE</scope>
    <source>
        <strain evidence="9">JE1</strain>
        <plasmid evidence="9">pJE1</plasmid>
    </source>
</reference>
<dbReference type="RefSeq" id="WP_173276922.1">
    <property type="nucleotide sequence ID" value="NZ_KM017071.1"/>
</dbReference>
<dbReference type="PIRSF" id="PIRSF000137">
    <property type="entry name" value="Alcohol_oxidase"/>
    <property type="match status" value="1"/>
</dbReference>
<dbReference type="Pfam" id="PF05199">
    <property type="entry name" value="GMC_oxred_C"/>
    <property type="match status" value="1"/>
</dbReference>
<comment type="similarity">
    <text evidence="2 6">Belongs to the GMC oxidoreductase family.</text>
</comment>
<keyword evidence="4 5" id="KW-0274">FAD</keyword>
<dbReference type="PANTHER" id="PTHR11552:SF147">
    <property type="entry name" value="CHOLINE DEHYDROGENASE, MITOCHONDRIAL"/>
    <property type="match status" value="1"/>
</dbReference>
<dbReference type="SUPFAM" id="SSF51905">
    <property type="entry name" value="FAD/NAD(P)-binding domain"/>
    <property type="match status" value="1"/>
</dbReference>
<dbReference type="InterPro" id="IPR012132">
    <property type="entry name" value="GMC_OxRdtase"/>
</dbReference>
<evidence type="ECO:0000313" key="9">
    <source>
        <dbReference type="EMBL" id="AJW29573.1"/>
    </source>
</evidence>
<evidence type="ECO:0000256" key="4">
    <source>
        <dbReference type="ARBA" id="ARBA00022827"/>
    </source>
</evidence>
<evidence type="ECO:0000256" key="2">
    <source>
        <dbReference type="ARBA" id="ARBA00010790"/>
    </source>
</evidence>
<dbReference type="PROSITE" id="PS00624">
    <property type="entry name" value="GMC_OXRED_2"/>
    <property type="match status" value="1"/>
</dbReference>
<evidence type="ECO:0000256" key="3">
    <source>
        <dbReference type="ARBA" id="ARBA00022630"/>
    </source>
</evidence>
<protein>
    <submittedName>
        <fullName evidence="9">Choline dehydrogenase</fullName>
        <ecNumber evidence="9">1.1.99.1</ecNumber>
    </submittedName>
</protein>
<gene>
    <name evidence="9" type="ORF">pJE1_151</name>
</gene>
<name>A0A0D5A064_9SPHN</name>
<dbReference type="Gene3D" id="3.50.50.60">
    <property type="entry name" value="FAD/NAD(P)-binding domain"/>
    <property type="match status" value="1"/>
</dbReference>
<dbReference type="GO" id="GO:0008812">
    <property type="term" value="F:choline dehydrogenase activity"/>
    <property type="evidence" value="ECO:0007669"/>
    <property type="project" value="UniProtKB-EC"/>
</dbReference>
<dbReference type="PROSITE" id="PS00623">
    <property type="entry name" value="GMC_OXRED_1"/>
    <property type="match status" value="1"/>
</dbReference>
<evidence type="ECO:0000259" key="7">
    <source>
        <dbReference type="PROSITE" id="PS00623"/>
    </source>
</evidence>
<dbReference type="AlphaFoldDB" id="A0A0D5A064"/>
<evidence type="ECO:0000256" key="6">
    <source>
        <dbReference type="RuleBase" id="RU003968"/>
    </source>
</evidence>
<organism evidence="9">
    <name type="scientific">Sphingomonas sp. JE1</name>
    <dbReference type="NCBI Taxonomy" id="1628059"/>
    <lineage>
        <taxon>Bacteria</taxon>
        <taxon>Pseudomonadati</taxon>
        <taxon>Pseudomonadota</taxon>
        <taxon>Alphaproteobacteria</taxon>
        <taxon>Sphingomonadales</taxon>
        <taxon>Sphingomonadaceae</taxon>
        <taxon>Sphingomonas</taxon>
    </lineage>
</organism>
<dbReference type="EC" id="1.1.99.1" evidence="9"/>
<dbReference type="PANTHER" id="PTHR11552">
    <property type="entry name" value="GLUCOSE-METHANOL-CHOLINE GMC OXIDOREDUCTASE"/>
    <property type="match status" value="1"/>
</dbReference>
<dbReference type="NCBIfam" id="NF002550">
    <property type="entry name" value="PRK02106.1"/>
    <property type="match status" value="1"/>
</dbReference>
<dbReference type="Gene3D" id="3.30.560.10">
    <property type="entry name" value="Glucose Oxidase, domain 3"/>
    <property type="match status" value="1"/>
</dbReference>
<evidence type="ECO:0000259" key="8">
    <source>
        <dbReference type="PROSITE" id="PS00624"/>
    </source>
</evidence>
<dbReference type="Pfam" id="PF00732">
    <property type="entry name" value="GMC_oxred_N"/>
    <property type="match status" value="1"/>
</dbReference>
<comment type="cofactor">
    <cofactor evidence="1 5">
        <name>FAD</name>
        <dbReference type="ChEBI" id="CHEBI:57692"/>
    </cofactor>
</comment>
<dbReference type="InterPro" id="IPR000172">
    <property type="entry name" value="GMC_OxRdtase_N"/>
</dbReference>
<dbReference type="GO" id="GO:0050660">
    <property type="term" value="F:flavin adenine dinucleotide binding"/>
    <property type="evidence" value="ECO:0007669"/>
    <property type="project" value="InterPro"/>
</dbReference>
<keyword evidence="9" id="KW-0560">Oxidoreductase</keyword>
<feature type="domain" description="Glucose-methanol-choline oxidoreductase N-terminal" evidence="7">
    <location>
        <begin position="85"/>
        <end position="108"/>
    </location>
</feature>
<keyword evidence="3 6" id="KW-0285">Flavoprotein</keyword>
<feature type="domain" description="Glucose-methanol-choline oxidoreductase N-terminal" evidence="8">
    <location>
        <begin position="258"/>
        <end position="272"/>
    </location>
</feature>